<dbReference type="InterPro" id="IPR018253">
    <property type="entry name" value="DnaJ_domain_CS"/>
</dbReference>
<dbReference type="InterPro" id="IPR036869">
    <property type="entry name" value="J_dom_sf"/>
</dbReference>
<keyword evidence="2 7" id="KW-0812">Transmembrane</keyword>
<evidence type="ECO:0000256" key="5">
    <source>
        <dbReference type="ARBA" id="ARBA00023136"/>
    </source>
</evidence>
<dbReference type="PROSITE" id="PS50076">
    <property type="entry name" value="DNAJ_2"/>
    <property type="match status" value="1"/>
</dbReference>
<feature type="compositionally biased region" description="Polar residues" evidence="6">
    <location>
        <begin position="72"/>
        <end position="83"/>
    </location>
</feature>
<dbReference type="InterPro" id="IPR001623">
    <property type="entry name" value="DnaJ_domain"/>
</dbReference>
<dbReference type="EMBL" id="OZ019905">
    <property type="protein sequence ID" value="CAK9202210.1"/>
    <property type="molecule type" value="Genomic_DNA"/>
</dbReference>
<evidence type="ECO:0000256" key="3">
    <source>
        <dbReference type="ARBA" id="ARBA00022824"/>
    </source>
</evidence>
<reference evidence="9" key="1">
    <citation type="submission" date="2024-02" db="EMBL/GenBank/DDBJ databases">
        <authorList>
            <consortium name="ELIXIR-Norway"/>
            <consortium name="Elixir Norway"/>
        </authorList>
    </citation>
    <scope>NUCLEOTIDE SEQUENCE</scope>
</reference>
<evidence type="ECO:0000259" key="8">
    <source>
        <dbReference type="PROSITE" id="PS50076"/>
    </source>
</evidence>
<accession>A0ABP0TQ29</accession>
<dbReference type="Gene3D" id="1.10.287.110">
    <property type="entry name" value="DnaJ domain"/>
    <property type="match status" value="1"/>
</dbReference>
<feature type="domain" description="J" evidence="8">
    <location>
        <begin position="107"/>
        <end position="171"/>
    </location>
</feature>
<keyword evidence="4 7" id="KW-1133">Transmembrane helix</keyword>
<feature type="compositionally biased region" description="Basic and acidic residues" evidence="6">
    <location>
        <begin position="52"/>
        <end position="71"/>
    </location>
</feature>
<feature type="region of interest" description="Disordered" evidence="6">
    <location>
        <begin position="51"/>
        <end position="83"/>
    </location>
</feature>
<protein>
    <recommendedName>
        <fullName evidence="8">J domain-containing protein</fullName>
    </recommendedName>
</protein>
<dbReference type="InterPro" id="IPR015399">
    <property type="entry name" value="DUF1977_DnaJ-like"/>
</dbReference>
<organism evidence="9 10">
    <name type="scientific">Sphagnum troendelagicum</name>
    <dbReference type="NCBI Taxonomy" id="128251"/>
    <lineage>
        <taxon>Eukaryota</taxon>
        <taxon>Viridiplantae</taxon>
        <taxon>Streptophyta</taxon>
        <taxon>Embryophyta</taxon>
        <taxon>Bryophyta</taxon>
        <taxon>Sphagnophytina</taxon>
        <taxon>Sphagnopsida</taxon>
        <taxon>Sphagnales</taxon>
        <taxon>Sphagnaceae</taxon>
        <taxon>Sphagnum</taxon>
    </lineage>
</organism>
<dbReference type="PROSITE" id="PS00636">
    <property type="entry name" value="DNAJ_1"/>
    <property type="match status" value="1"/>
</dbReference>
<dbReference type="SUPFAM" id="SSF46565">
    <property type="entry name" value="Chaperone J-domain"/>
    <property type="match status" value="1"/>
</dbReference>
<dbReference type="Pfam" id="PF00226">
    <property type="entry name" value="DnaJ"/>
    <property type="match status" value="1"/>
</dbReference>
<evidence type="ECO:0000256" key="4">
    <source>
        <dbReference type="ARBA" id="ARBA00022989"/>
    </source>
</evidence>
<evidence type="ECO:0000313" key="9">
    <source>
        <dbReference type="EMBL" id="CAK9202210.1"/>
    </source>
</evidence>
<gene>
    <name evidence="9" type="ORF">CSSPTR1EN2_LOCUS6293</name>
</gene>
<name>A0ABP0TQ29_9BRYO</name>
<keyword evidence="3" id="KW-0256">Endoplasmic reticulum</keyword>
<sequence>MDSNKDEGLKCLRIGRAAMEAGDKGRALKFLKMAQRLYPSAEVEEVLTNLNETKREEASAEKDSTSDKQAKNSEQTYNFHPLNSTSSAADVSAEHIEIVQRVRRTKDYYQILCLSKNCTEDEVRKAYRKLSLKVHPDKNKTAGAEEAFKAVSKAFQVLSDAELRRNYDLHGPEEESQRVRQRRTRHGAPVYYEDVFDANDIFNSFFGMHQANGSFQRTHFVRTQWTTGARGETHSVNLLSLLQLLPILFLIIVTLFPFSQPVYSLTSVSPYQFQQKTKDHEVRYYVKSRSFDMEYAPGSYARQQLEAQIETEFKDILVQNCRMELGLRRWGQASATPNCDRLERFQHI</sequence>
<evidence type="ECO:0000256" key="6">
    <source>
        <dbReference type="SAM" id="MobiDB-lite"/>
    </source>
</evidence>
<keyword evidence="5 7" id="KW-0472">Membrane</keyword>
<dbReference type="CDD" id="cd06257">
    <property type="entry name" value="DnaJ"/>
    <property type="match status" value="1"/>
</dbReference>
<keyword evidence="10" id="KW-1185">Reference proteome</keyword>
<feature type="transmembrane region" description="Helical" evidence="7">
    <location>
        <begin position="238"/>
        <end position="258"/>
    </location>
</feature>
<evidence type="ECO:0000256" key="2">
    <source>
        <dbReference type="ARBA" id="ARBA00022692"/>
    </source>
</evidence>
<evidence type="ECO:0000256" key="7">
    <source>
        <dbReference type="SAM" id="Phobius"/>
    </source>
</evidence>
<comment type="subcellular location">
    <subcellularLocation>
        <location evidence="1">Endoplasmic reticulum membrane</location>
        <topology evidence="1">Single-pass membrane protein</topology>
    </subcellularLocation>
</comment>
<dbReference type="SMART" id="SM00271">
    <property type="entry name" value="DnaJ"/>
    <property type="match status" value="1"/>
</dbReference>
<dbReference type="PRINTS" id="PR00625">
    <property type="entry name" value="JDOMAIN"/>
</dbReference>
<dbReference type="PANTHER" id="PTHR43908">
    <property type="entry name" value="AT29763P-RELATED"/>
    <property type="match status" value="1"/>
</dbReference>
<dbReference type="Pfam" id="PF09320">
    <property type="entry name" value="DUF1977"/>
    <property type="match status" value="1"/>
</dbReference>
<evidence type="ECO:0000256" key="1">
    <source>
        <dbReference type="ARBA" id="ARBA00004389"/>
    </source>
</evidence>
<evidence type="ECO:0000313" key="10">
    <source>
        <dbReference type="Proteomes" id="UP001497512"/>
    </source>
</evidence>
<dbReference type="InterPro" id="IPR051100">
    <property type="entry name" value="DnaJ_subfamily_B/C"/>
</dbReference>
<dbReference type="PANTHER" id="PTHR43908:SF3">
    <property type="entry name" value="AT29763P-RELATED"/>
    <property type="match status" value="1"/>
</dbReference>
<proteinExistence type="predicted"/>
<dbReference type="Proteomes" id="UP001497512">
    <property type="component" value="Chromosome 13"/>
</dbReference>